<accession>A0A8H6I0M7</accession>
<dbReference type="AlphaFoldDB" id="A0A8H6I0M7"/>
<feature type="non-terminal residue" evidence="1">
    <location>
        <position position="76"/>
    </location>
</feature>
<keyword evidence="2" id="KW-1185">Reference proteome</keyword>
<feature type="non-terminal residue" evidence="1">
    <location>
        <position position="1"/>
    </location>
</feature>
<evidence type="ECO:0000313" key="1">
    <source>
        <dbReference type="EMBL" id="KAF6756550.1"/>
    </source>
</evidence>
<comment type="caution">
    <text evidence="1">The sequence shown here is derived from an EMBL/GenBank/DDBJ whole genome shotgun (WGS) entry which is preliminary data.</text>
</comment>
<name>A0A8H6I0M7_9AGAR</name>
<evidence type="ECO:0000313" key="2">
    <source>
        <dbReference type="Proteomes" id="UP000521943"/>
    </source>
</evidence>
<reference evidence="1 2" key="1">
    <citation type="submission" date="2020-07" db="EMBL/GenBank/DDBJ databases">
        <title>Comparative genomics of pyrophilous fungi reveals a link between fire events and developmental genes.</title>
        <authorList>
            <consortium name="DOE Joint Genome Institute"/>
            <person name="Steindorff A.S."/>
            <person name="Carver A."/>
            <person name="Calhoun S."/>
            <person name="Stillman K."/>
            <person name="Liu H."/>
            <person name="Lipzen A."/>
            <person name="Pangilinan J."/>
            <person name="Labutti K."/>
            <person name="Bruns T.D."/>
            <person name="Grigoriev I.V."/>
        </authorList>
    </citation>
    <scope>NUCLEOTIDE SEQUENCE [LARGE SCALE GENOMIC DNA]</scope>
    <source>
        <strain evidence="1 2">CBS 144469</strain>
    </source>
</reference>
<dbReference type="EMBL" id="JACGCI010000025">
    <property type="protein sequence ID" value="KAF6756550.1"/>
    <property type="molecule type" value="Genomic_DNA"/>
</dbReference>
<sequence length="76" mass="9004">RSIFQNSDTNMLVKAWHHLLKGKFMQGRRNCRMDHLIYILVRQAMPHFIQQHFAQEHGFAGGDLEIQECLRIEELA</sequence>
<protein>
    <submittedName>
        <fullName evidence="1">Uncharacterized protein</fullName>
    </submittedName>
</protein>
<proteinExistence type="predicted"/>
<dbReference type="Proteomes" id="UP000521943">
    <property type="component" value="Unassembled WGS sequence"/>
</dbReference>
<dbReference type="OrthoDB" id="3247294at2759"/>
<gene>
    <name evidence="1" type="ORF">DFP72DRAFT_769804</name>
</gene>
<organism evidence="1 2">
    <name type="scientific">Ephemerocybe angulata</name>
    <dbReference type="NCBI Taxonomy" id="980116"/>
    <lineage>
        <taxon>Eukaryota</taxon>
        <taxon>Fungi</taxon>
        <taxon>Dikarya</taxon>
        <taxon>Basidiomycota</taxon>
        <taxon>Agaricomycotina</taxon>
        <taxon>Agaricomycetes</taxon>
        <taxon>Agaricomycetidae</taxon>
        <taxon>Agaricales</taxon>
        <taxon>Agaricineae</taxon>
        <taxon>Psathyrellaceae</taxon>
        <taxon>Ephemerocybe</taxon>
    </lineage>
</organism>